<evidence type="ECO:0000256" key="1">
    <source>
        <dbReference type="SAM" id="Phobius"/>
    </source>
</evidence>
<name>A0ABW5E5Q3_9BACT</name>
<evidence type="ECO:0000313" key="3">
    <source>
        <dbReference type="Proteomes" id="UP001597297"/>
    </source>
</evidence>
<evidence type="ECO:0000313" key="2">
    <source>
        <dbReference type="EMBL" id="MFD2276800.1"/>
    </source>
</evidence>
<organism evidence="2 3">
    <name type="scientific">Rubritalea spongiae</name>
    <dbReference type="NCBI Taxonomy" id="430797"/>
    <lineage>
        <taxon>Bacteria</taxon>
        <taxon>Pseudomonadati</taxon>
        <taxon>Verrucomicrobiota</taxon>
        <taxon>Verrucomicrobiia</taxon>
        <taxon>Verrucomicrobiales</taxon>
        <taxon>Rubritaleaceae</taxon>
        <taxon>Rubritalea</taxon>
    </lineage>
</organism>
<proteinExistence type="predicted"/>
<keyword evidence="1" id="KW-0472">Membrane</keyword>
<keyword evidence="3" id="KW-1185">Reference proteome</keyword>
<accession>A0ABW5E5Q3</accession>
<dbReference type="Proteomes" id="UP001597297">
    <property type="component" value="Unassembled WGS sequence"/>
</dbReference>
<gene>
    <name evidence="2" type="ORF">ACFSQZ_09995</name>
</gene>
<keyword evidence="1" id="KW-0812">Transmembrane</keyword>
<feature type="transmembrane region" description="Helical" evidence="1">
    <location>
        <begin position="12"/>
        <end position="34"/>
    </location>
</feature>
<sequence length="1171" mass="127532">MKTQQNIKSKGFALIATISVLSLMVMIAIGMLSLSAVTVRTSAREIPMHEAKANARMALMIALGELQETAGLDQRITADGSILGQASGGSSGSAVSSPYALGVWESWSARLGKNTKTATTPDYDAPKESGFLRWLISGDEEQLKDRDWVLNGGSGDLVTLFKDEEGIELNGELVTYSNAGGEGAYAWAITQEGTKAKINIAGPELEDREPNDDLQVQPRANLEFSEYFSNPTELWNHRASRVIDLRQAMLDDELAATGDSKNGSGHFTTSSYGLLTNVVDGGLKVDLSLGFEMDDADFSQASWGSIKNPFVAASENEFTTPSSYGSQRPLYEPLNDVGYHNFEREWDLANVHFHFPVTSVPTFDTLRSHYRIAHHLYETADGVTVFERGLDHVAAREGELAAGFERPPHFEVVADQTQTGVRPVLDRVMFLVSLALTEDDKPSFAFTPVITLWNPYNVALEIEGAVAYPWLDLPWQVIINSSKGGAEWSTPMANVAGSSRQINPYFIAAITPGGGPIMGAQESIRFKPGEVRVFCPASPDLKTLDFTGMDHDQIDAYPPRDKTIFMKPVDNMADYNISGGFVIQPHRNGGARSTPLESGDTASMTFRTLVYKESLGIHLPFMIGLSDATLAKGADPAVGTRGQVIANVLTNYYNKSRETYVSPTVSFESLKQAPLPVASIEVFHRVANSSENGVQSSDLVFSGNPRQSSMNPYVTHTEFENGPQYELRMREVSSANGLINTSGEVPLAAYYGASQSPFEGRTHLSFFELPKSPLISMADFQHADLTCTPFSPANQFGNSWASAYVERGQVVDDARDGLEVDHSYLVNEALWDGYFFSSLAPEIEPGTGGGNESVWDTPVAQEVRSLESVLSEYVDDPRANPLRNGRMRLLKDTFGGLSESEFVQSMLEPEACVKSAGHLMVDGAFNVNSTSVKAWTAVLLGLRGASFELGGVPEDSEVVESGSETPFPRFSAPVGSGDDVWHGFRSLTDDQVEELAEKIVEEVQLRGPFLSLSEFINRRVEDSDEGLSGAIQAAIDKTAINEESVQVPIDSSLYESEDQANIDDAGAHTGTGIPGYLTQADVLKSLAPVITVRSDSFVIRSYGEARGSNGEVAARVWIEATVQRYPDYMDSTNAASDPVADLTEINRQFGRVFRITSFRYLNDNEALALAQ</sequence>
<dbReference type="RefSeq" id="WP_377095229.1">
    <property type="nucleotide sequence ID" value="NZ_JBHSJM010000001.1"/>
</dbReference>
<keyword evidence="1" id="KW-1133">Transmembrane helix</keyword>
<evidence type="ECO:0008006" key="4">
    <source>
        <dbReference type="Google" id="ProtNLM"/>
    </source>
</evidence>
<comment type="caution">
    <text evidence="2">The sequence shown here is derived from an EMBL/GenBank/DDBJ whole genome shotgun (WGS) entry which is preliminary data.</text>
</comment>
<reference evidence="3" key="1">
    <citation type="journal article" date="2019" name="Int. J. Syst. Evol. Microbiol.">
        <title>The Global Catalogue of Microorganisms (GCM) 10K type strain sequencing project: providing services to taxonomists for standard genome sequencing and annotation.</title>
        <authorList>
            <consortium name="The Broad Institute Genomics Platform"/>
            <consortium name="The Broad Institute Genome Sequencing Center for Infectious Disease"/>
            <person name="Wu L."/>
            <person name="Ma J."/>
        </authorList>
    </citation>
    <scope>NUCLEOTIDE SEQUENCE [LARGE SCALE GENOMIC DNA]</scope>
    <source>
        <strain evidence="3">JCM 16545</strain>
    </source>
</reference>
<dbReference type="EMBL" id="JBHUJC010000028">
    <property type="protein sequence ID" value="MFD2276800.1"/>
    <property type="molecule type" value="Genomic_DNA"/>
</dbReference>
<protein>
    <recommendedName>
        <fullName evidence="4">Verru_Chthon cassette protein A</fullName>
    </recommendedName>
</protein>